<evidence type="ECO:0000256" key="1">
    <source>
        <dbReference type="SAM" id="MobiDB-lite"/>
    </source>
</evidence>
<feature type="region of interest" description="Disordered" evidence="1">
    <location>
        <begin position="1"/>
        <end position="35"/>
    </location>
</feature>
<dbReference type="RefSeq" id="WP_093891485.1">
    <property type="nucleotide sequence ID" value="NZ_FOQY01000041.1"/>
</dbReference>
<evidence type="ECO:0000313" key="2">
    <source>
        <dbReference type="EMBL" id="SFK92616.1"/>
    </source>
</evidence>
<dbReference type="Proteomes" id="UP000199111">
    <property type="component" value="Unassembled WGS sequence"/>
</dbReference>
<keyword evidence="3" id="KW-1185">Reference proteome</keyword>
<gene>
    <name evidence="2" type="ORF">SAMN05216275_14164</name>
</gene>
<proteinExistence type="predicted"/>
<name>A0A1I4DKQ7_9ACTN</name>
<dbReference type="GeneID" id="96302952"/>
<evidence type="ECO:0000313" key="3">
    <source>
        <dbReference type="Proteomes" id="UP000199111"/>
    </source>
</evidence>
<organism evidence="2 3">
    <name type="scientific">Streptosporangium canum</name>
    <dbReference type="NCBI Taxonomy" id="324952"/>
    <lineage>
        <taxon>Bacteria</taxon>
        <taxon>Bacillati</taxon>
        <taxon>Actinomycetota</taxon>
        <taxon>Actinomycetes</taxon>
        <taxon>Streptosporangiales</taxon>
        <taxon>Streptosporangiaceae</taxon>
        <taxon>Streptosporangium</taxon>
    </lineage>
</organism>
<accession>A0A1I4DKQ7</accession>
<dbReference type="AlphaFoldDB" id="A0A1I4DKQ7"/>
<sequence length="149" mass="15675">MAEPWAPTLEQVADHIPTRTRDATTPGSDALLGTWNEHTTPTAEQASRYIASAVAEVMGAVAGTVPATPTYLAGLARKAASLRAAADIELAYPDRDADVRVFEQLDQRAKDALARLVEAVSDAGGTGTEGSLLPVYAFPDPGWPGDYPL</sequence>
<feature type="compositionally biased region" description="Basic and acidic residues" evidence="1">
    <location>
        <begin position="12"/>
        <end position="22"/>
    </location>
</feature>
<protein>
    <submittedName>
        <fullName evidence="2">Uncharacterized protein</fullName>
    </submittedName>
</protein>
<reference evidence="3" key="1">
    <citation type="submission" date="2016-10" db="EMBL/GenBank/DDBJ databases">
        <authorList>
            <person name="Varghese N."/>
            <person name="Submissions S."/>
        </authorList>
    </citation>
    <scope>NUCLEOTIDE SEQUENCE [LARGE SCALE GENOMIC DNA]</scope>
    <source>
        <strain evidence="3">CGMCC 4.2126</strain>
    </source>
</reference>
<dbReference type="EMBL" id="FOQY01000041">
    <property type="protein sequence ID" value="SFK92616.1"/>
    <property type="molecule type" value="Genomic_DNA"/>
</dbReference>